<dbReference type="Proteomes" id="UP000298252">
    <property type="component" value="Unassembled WGS sequence"/>
</dbReference>
<feature type="domain" description="ChsH2 rubredoxin-like zinc ribbon" evidence="2">
    <location>
        <begin position="33"/>
        <end position="67"/>
    </location>
</feature>
<organism evidence="3 4">
    <name type="scientific">Cryobacterium flavum</name>
    <dbReference type="NCBI Taxonomy" id="1424659"/>
    <lineage>
        <taxon>Bacteria</taxon>
        <taxon>Bacillati</taxon>
        <taxon>Actinomycetota</taxon>
        <taxon>Actinomycetes</taxon>
        <taxon>Micrococcales</taxon>
        <taxon>Microbacteriaceae</taxon>
        <taxon>Cryobacterium</taxon>
    </lineage>
</organism>
<dbReference type="EMBL" id="SOFD01000029">
    <property type="protein sequence ID" value="TFB75513.1"/>
    <property type="molecule type" value="Genomic_DNA"/>
</dbReference>
<keyword evidence="4" id="KW-1185">Reference proteome</keyword>
<dbReference type="InterPro" id="IPR052513">
    <property type="entry name" value="Thioester_dehydratase-like"/>
</dbReference>
<evidence type="ECO:0008006" key="5">
    <source>
        <dbReference type="Google" id="ProtNLM"/>
    </source>
</evidence>
<gene>
    <name evidence="3" type="ORF">E3O21_11805</name>
</gene>
<dbReference type="InterPro" id="IPR002878">
    <property type="entry name" value="ChsH2_C"/>
</dbReference>
<proteinExistence type="predicted"/>
<dbReference type="PANTHER" id="PTHR34075:SF5">
    <property type="entry name" value="BLR3430 PROTEIN"/>
    <property type="match status" value="1"/>
</dbReference>
<dbReference type="PANTHER" id="PTHR34075">
    <property type="entry name" value="BLR3430 PROTEIN"/>
    <property type="match status" value="1"/>
</dbReference>
<dbReference type="SUPFAM" id="SSF50249">
    <property type="entry name" value="Nucleic acid-binding proteins"/>
    <property type="match status" value="1"/>
</dbReference>
<protein>
    <recommendedName>
        <fullName evidence="5">Zn-ribbon domain-containing OB-fold protein</fullName>
    </recommendedName>
</protein>
<name>A0ABY2I0P3_9MICO</name>
<dbReference type="Pfam" id="PF12172">
    <property type="entry name" value="zf-ChsH2"/>
    <property type="match status" value="1"/>
</dbReference>
<dbReference type="Gene3D" id="6.10.30.10">
    <property type="match status" value="1"/>
</dbReference>
<evidence type="ECO:0000259" key="1">
    <source>
        <dbReference type="Pfam" id="PF01796"/>
    </source>
</evidence>
<dbReference type="Pfam" id="PF01796">
    <property type="entry name" value="OB_ChsH2_C"/>
    <property type="match status" value="1"/>
</dbReference>
<accession>A0ABY2I0P3</accession>
<feature type="domain" description="ChsH2 C-terminal OB-fold" evidence="1">
    <location>
        <begin position="70"/>
        <end position="132"/>
    </location>
</feature>
<evidence type="ECO:0000259" key="2">
    <source>
        <dbReference type="Pfam" id="PF12172"/>
    </source>
</evidence>
<dbReference type="InterPro" id="IPR022002">
    <property type="entry name" value="ChsH2_Znr"/>
</dbReference>
<evidence type="ECO:0000313" key="3">
    <source>
        <dbReference type="EMBL" id="TFB75513.1"/>
    </source>
</evidence>
<sequence length="148" mass="16297">MALADSSPRQRRRCWFVVESLFDWADPTTAHFWEAASKEQLVIQQCGACRQYQFYPRPFCLACDSDDIGWVAASGRGTVYSQTTVHLKAAPELGLVTPYVVAVVQLEEGPRLLTNLTGEACRIGSPVQVGWRSRQGQAPVPVFGPATP</sequence>
<reference evidence="3 4" key="1">
    <citation type="submission" date="2019-03" db="EMBL/GenBank/DDBJ databases">
        <title>Genomics of glacier-inhabiting Cryobacterium strains.</title>
        <authorList>
            <person name="Liu Q."/>
            <person name="Xin Y.-H."/>
        </authorList>
    </citation>
    <scope>NUCLEOTIDE SEQUENCE [LARGE SCALE GENOMIC DNA]</scope>
    <source>
        <strain evidence="3 4">Hh8</strain>
    </source>
</reference>
<comment type="caution">
    <text evidence="3">The sequence shown here is derived from an EMBL/GenBank/DDBJ whole genome shotgun (WGS) entry which is preliminary data.</text>
</comment>
<dbReference type="InterPro" id="IPR012340">
    <property type="entry name" value="NA-bd_OB-fold"/>
</dbReference>
<evidence type="ECO:0000313" key="4">
    <source>
        <dbReference type="Proteomes" id="UP000298252"/>
    </source>
</evidence>